<dbReference type="Proteomes" id="UP000828390">
    <property type="component" value="Unassembled WGS sequence"/>
</dbReference>
<sequence>MPVIGGSERAPRRSVGHGFRAFNTELRVWPARRGLSTKVRRRKVELAMEHAQRLRRIGTLSHSASPPWEGDLVGARKTFV</sequence>
<reference evidence="1" key="2">
    <citation type="submission" date="2020-11" db="EMBL/GenBank/DDBJ databases">
        <authorList>
            <person name="McCartney M.A."/>
            <person name="Auch B."/>
            <person name="Kono T."/>
            <person name="Mallez S."/>
            <person name="Becker A."/>
            <person name="Gohl D.M."/>
            <person name="Silverstein K.A.T."/>
            <person name="Koren S."/>
            <person name="Bechman K.B."/>
            <person name="Herman A."/>
            <person name="Abrahante J.E."/>
            <person name="Garbe J."/>
        </authorList>
    </citation>
    <scope>NUCLEOTIDE SEQUENCE</scope>
    <source>
        <strain evidence="1">Duluth1</strain>
        <tissue evidence="1">Whole animal</tissue>
    </source>
</reference>
<dbReference type="EMBL" id="JAIWYP010000009">
    <property type="protein sequence ID" value="KAH3772191.1"/>
    <property type="molecule type" value="Genomic_DNA"/>
</dbReference>
<dbReference type="AlphaFoldDB" id="A0A9D4IEA2"/>
<reference evidence="1" key="1">
    <citation type="journal article" date="2019" name="bioRxiv">
        <title>The Genome of the Zebra Mussel, Dreissena polymorpha: A Resource for Invasive Species Research.</title>
        <authorList>
            <person name="McCartney M.A."/>
            <person name="Auch B."/>
            <person name="Kono T."/>
            <person name="Mallez S."/>
            <person name="Zhang Y."/>
            <person name="Obille A."/>
            <person name="Becker A."/>
            <person name="Abrahante J.E."/>
            <person name="Garbe J."/>
            <person name="Badalamenti J.P."/>
            <person name="Herman A."/>
            <person name="Mangelson H."/>
            <person name="Liachko I."/>
            <person name="Sullivan S."/>
            <person name="Sone E.D."/>
            <person name="Koren S."/>
            <person name="Silverstein K.A.T."/>
            <person name="Beckman K.B."/>
            <person name="Gohl D.M."/>
        </authorList>
    </citation>
    <scope>NUCLEOTIDE SEQUENCE</scope>
    <source>
        <strain evidence="1">Duluth1</strain>
        <tissue evidence="1">Whole animal</tissue>
    </source>
</reference>
<evidence type="ECO:0000313" key="1">
    <source>
        <dbReference type="EMBL" id="KAH3772191.1"/>
    </source>
</evidence>
<organism evidence="1 2">
    <name type="scientific">Dreissena polymorpha</name>
    <name type="common">Zebra mussel</name>
    <name type="synonym">Mytilus polymorpha</name>
    <dbReference type="NCBI Taxonomy" id="45954"/>
    <lineage>
        <taxon>Eukaryota</taxon>
        <taxon>Metazoa</taxon>
        <taxon>Spiralia</taxon>
        <taxon>Lophotrochozoa</taxon>
        <taxon>Mollusca</taxon>
        <taxon>Bivalvia</taxon>
        <taxon>Autobranchia</taxon>
        <taxon>Heteroconchia</taxon>
        <taxon>Euheterodonta</taxon>
        <taxon>Imparidentia</taxon>
        <taxon>Neoheterodontei</taxon>
        <taxon>Myida</taxon>
        <taxon>Dreissenoidea</taxon>
        <taxon>Dreissenidae</taxon>
        <taxon>Dreissena</taxon>
    </lineage>
</organism>
<accession>A0A9D4IEA2</accession>
<evidence type="ECO:0000313" key="2">
    <source>
        <dbReference type="Proteomes" id="UP000828390"/>
    </source>
</evidence>
<proteinExistence type="predicted"/>
<keyword evidence="2" id="KW-1185">Reference proteome</keyword>
<protein>
    <submittedName>
        <fullName evidence="1">Uncharacterized protein</fullName>
    </submittedName>
</protein>
<gene>
    <name evidence="1" type="ORF">DPMN_173529</name>
</gene>
<name>A0A9D4IEA2_DREPO</name>
<comment type="caution">
    <text evidence="1">The sequence shown here is derived from an EMBL/GenBank/DDBJ whole genome shotgun (WGS) entry which is preliminary data.</text>
</comment>